<evidence type="ECO:0000313" key="9">
    <source>
        <dbReference type="Proteomes" id="UP001497482"/>
    </source>
</evidence>
<dbReference type="FunFam" id="3.40.50.300:FF:000433">
    <property type="entry name" value="Estrogen sulfotransferase"/>
    <property type="match status" value="1"/>
</dbReference>
<evidence type="ECO:0000256" key="2">
    <source>
        <dbReference type="ARBA" id="ARBA00005771"/>
    </source>
</evidence>
<dbReference type="InterPro" id="IPR000863">
    <property type="entry name" value="Sulfotransferase_dom"/>
</dbReference>
<accession>A0AAV2MBS3</accession>
<dbReference type="EC" id="2.8.2.-" evidence="6"/>
<name>A0AAV2MBS3_KNICA</name>
<dbReference type="GO" id="GO:0006584">
    <property type="term" value="P:catecholamine metabolic process"/>
    <property type="evidence" value="ECO:0007669"/>
    <property type="project" value="UniProtKB-KW"/>
</dbReference>
<keyword evidence="9" id="KW-1185">Reference proteome</keyword>
<dbReference type="AlphaFoldDB" id="A0AAV2MBS3"/>
<dbReference type="EMBL" id="OZ035829">
    <property type="protein sequence ID" value="CAL1610826.1"/>
    <property type="molecule type" value="Genomic_DNA"/>
</dbReference>
<dbReference type="GO" id="GO:0005737">
    <property type="term" value="C:cytoplasm"/>
    <property type="evidence" value="ECO:0007669"/>
    <property type="project" value="UniProtKB-SubCell"/>
</dbReference>
<evidence type="ECO:0000259" key="7">
    <source>
        <dbReference type="Pfam" id="PF00685"/>
    </source>
</evidence>
<dbReference type="GO" id="GO:0008146">
    <property type="term" value="F:sulfotransferase activity"/>
    <property type="evidence" value="ECO:0007669"/>
    <property type="project" value="InterPro"/>
</dbReference>
<gene>
    <name evidence="8" type="ORF">KC01_LOCUS37366</name>
</gene>
<keyword evidence="5" id="KW-0128">Catecholamine metabolism</keyword>
<evidence type="ECO:0000256" key="4">
    <source>
        <dbReference type="ARBA" id="ARBA00022679"/>
    </source>
</evidence>
<evidence type="ECO:0000256" key="5">
    <source>
        <dbReference type="ARBA" id="ARBA00022939"/>
    </source>
</evidence>
<dbReference type="Proteomes" id="UP001497482">
    <property type="component" value="Chromosome 7"/>
</dbReference>
<evidence type="ECO:0000256" key="1">
    <source>
        <dbReference type="ARBA" id="ARBA00004496"/>
    </source>
</evidence>
<organism evidence="8 9">
    <name type="scientific">Knipowitschia caucasica</name>
    <name type="common">Caucasian dwarf goby</name>
    <name type="synonym">Pomatoschistus caucasicus</name>
    <dbReference type="NCBI Taxonomy" id="637954"/>
    <lineage>
        <taxon>Eukaryota</taxon>
        <taxon>Metazoa</taxon>
        <taxon>Chordata</taxon>
        <taxon>Craniata</taxon>
        <taxon>Vertebrata</taxon>
        <taxon>Euteleostomi</taxon>
        <taxon>Actinopterygii</taxon>
        <taxon>Neopterygii</taxon>
        <taxon>Teleostei</taxon>
        <taxon>Neoteleostei</taxon>
        <taxon>Acanthomorphata</taxon>
        <taxon>Gobiaria</taxon>
        <taxon>Gobiiformes</taxon>
        <taxon>Gobioidei</taxon>
        <taxon>Gobiidae</taxon>
        <taxon>Gobiinae</taxon>
        <taxon>Knipowitschia</taxon>
    </lineage>
</organism>
<evidence type="ECO:0000256" key="3">
    <source>
        <dbReference type="ARBA" id="ARBA00022490"/>
    </source>
</evidence>
<dbReference type="GO" id="GO:0006805">
    <property type="term" value="P:xenobiotic metabolic process"/>
    <property type="evidence" value="ECO:0007669"/>
    <property type="project" value="UniProtKB-ARBA"/>
</dbReference>
<comment type="similarity">
    <text evidence="2 6">Belongs to the sulfotransferase 1 family.</text>
</comment>
<dbReference type="Gene3D" id="3.40.50.300">
    <property type="entry name" value="P-loop containing nucleotide triphosphate hydrolases"/>
    <property type="match status" value="1"/>
</dbReference>
<sequence length="320" mass="37119">MSFGANLCLRKPEKLDEPRKMTGIIPTVGSPELLLHRGCVLIQGTHLPHEVDQIRDLEIRDSDVFVVTFPKSGTIWMQQILLLLQSKGDVERISKTDKFSNGDVVPWIEVKGQVHKFVKAESPRFRVTHLPYTFMPIALSHKKGKVIYVARNPKDVLVSFYHFHKLAMMLETPRSFGDFFDKFLKGEVMGGSWFEHVKSWFSHKDDLNMLFIMYEEMVQDLTAAVRRIAEFLDIELTQDQLQNVVKHSTFKNMRKIPQANYEQVPGDLLDHHQGSFMRKGITGDWKNHFTAAQNQQFDEVFNREMKDFPVSFTWDISDTS</sequence>
<dbReference type="SUPFAM" id="SSF52540">
    <property type="entry name" value="P-loop containing nucleoside triphosphate hydrolases"/>
    <property type="match status" value="1"/>
</dbReference>
<reference evidence="8 9" key="1">
    <citation type="submission" date="2024-04" db="EMBL/GenBank/DDBJ databases">
        <authorList>
            <person name="Waldvogel A.-M."/>
            <person name="Schoenle A."/>
        </authorList>
    </citation>
    <scope>NUCLEOTIDE SEQUENCE [LARGE SCALE GENOMIC DNA]</scope>
</reference>
<dbReference type="Pfam" id="PF00685">
    <property type="entry name" value="Sulfotransfer_1"/>
    <property type="match status" value="1"/>
</dbReference>
<keyword evidence="4 6" id="KW-0808">Transferase</keyword>
<evidence type="ECO:0000313" key="8">
    <source>
        <dbReference type="EMBL" id="CAL1610826.1"/>
    </source>
</evidence>
<proteinExistence type="inferred from homology"/>
<evidence type="ECO:0000256" key="6">
    <source>
        <dbReference type="RuleBase" id="RU361155"/>
    </source>
</evidence>
<comment type="subcellular location">
    <subcellularLocation>
        <location evidence="1">Cytoplasm</location>
    </subcellularLocation>
</comment>
<keyword evidence="3" id="KW-0963">Cytoplasm</keyword>
<protein>
    <recommendedName>
        <fullName evidence="6">Sulfotransferase</fullName>
        <ecNumber evidence="6">2.8.2.-</ecNumber>
    </recommendedName>
</protein>
<dbReference type="PANTHER" id="PTHR11783">
    <property type="entry name" value="SULFOTRANSFERASE SULT"/>
    <property type="match status" value="1"/>
</dbReference>
<dbReference type="InterPro" id="IPR027417">
    <property type="entry name" value="P-loop_NTPase"/>
</dbReference>
<feature type="domain" description="Sulfotransferase" evidence="7">
    <location>
        <begin position="61"/>
        <end position="308"/>
    </location>
</feature>